<dbReference type="Pfam" id="PF02896">
    <property type="entry name" value="PEP-utilizers_C"/>
    <property type="match status" value="1"/>
</dbReference>
<dbReference type="GO" id="GO:0046872">
    <property type="term" value="F:metal ion binding"/>
    <property type="evidence" value="ECO:0007669"/>
    <property type="project" value="UniProtKB-KW"/>
</dbReference>
<dbReference type="PANTHER" id="PTHR22931:SF9">
    <property type="entry name" value="PYRUVATE, PHOSPHATE DIKINASE 1, CHLOROPLASTIC"/>
    <property type="match status" value="1"/>
</dbReference>
<dbReference type="InterPro" id="IPR040442">
    <property type="entry name" value="Pyrv_kinase-like_dom_sf"/>
</dbReference>
<feature type="domain" description="PEP-utilising enzyme C-terminal" evidence="11">
    <location>
        <begin position="252"/>
        <end position="363"/>
    </location>
</feature>
<dbReference type="PANTHER" id="PTHR22931">
    <property type="entry name" value="PHOSPHOENOLPYRUVATE DIKINASE-RELATED"/>
    <property type="match status" value="1"/>
</dbReference>
<protein>
    <recommendedName>
        <fullName evidence="4">Pyruvate, phosphate dikinase</fullName>
        <ecNumber evidence="3">2.7.9.1</ecNumber>
    </recommendedName>
    <alternativeName>
        <fullName evidence="9">Pyruvate, orthophosphate dikinase</fullName>
    </alternativeName>
</protein>
<dbReference type="GO" id="GO:0016301">
    <property type="term" value="F:kinase activity"/>
    <property type="evidence" value="ECO:0007669"/>
    <property type="project" value="UniProtKB-KW"/>
</dbReference>
<keyword evidence="7" id="KW-0418">Kinase</keyword>
<dbReference type="InterPro" id="IPR008279">
    <property type="entry name" value="PEP-util_enz_mobile_dom"/>
</dbReference>
<evidence type="ECO:0000313" key="13">
    <source>
        <dbReference type="Proteomes" id="UP000699691"/>
    </source>
</evidence>
<evidence type="ECO:0000256" key="4">
    <source>
        <dbReference type="ARBA" id="ARBA00020138"/>
    </source>
</evidence>
<keyword evidence="6" id="KW-0479">Metal-binding</keyword>
<dbReference type="EMBL" id="JAGQKY010000014">
    <property type="protein sequence ID" value="MCA9397305.1"/>
    <property type="molecule type" value="Genomic_DNA"/>
</dbReference>
<dbReference type="Proteomes" id="UP000699691">
    <property type="component" value="Unassembled WGS sequence"/>
</dbReference>
<keyword evidence="8" id="KW-0460">Magnesium</keyword>
<evidence type="ECO:0000256" key="8">
    <source>
        <dbReference type="ARBA" id="ARBA00022842"/>
    </source>
</evidence>
<evidence type="ECO:0000256" key="5">
    <source>
        <dbReference type="ARBA" id="ARBA00022679"/>
    </source>
</evidence>
<name>A0A955LVE3_UNCKA</name>
<dbReference type="InterPro" id="IPR000121">
    <property type="entry name" value="PEP_util_C"/>
</dbReference>
<dbReference type="EC" id="2.7.9.1" evidence="3"/>
<evidence type="ECO:0000259" key="11">
    <source>
        <dbReference type="Pfam" id="PF02896"/>
    </source>
</evidence>
<dbReference type="AlphaFoldDB" id="A0A955LVE3"/>
<evidence type="ECO:0000256" key="9">
    <source>
        <dbReference type="ARBA" id="ARBA00032883"/>
    </source>
</evidence>
<dbReference type="InterPro" id="IPR015813">
    <property type="entry name" value="Pyrv/PenolPyrv_kinase-like_dom"/>
</dbReference>
<keyword evidence="5" id="KW-0808">Transferase</keyword>
<dbReference type="SUPFAM" id="SSF51621">
    <property type="entry name" value="Phosphoenolpyruvate/pyruvate domain"/>
    <property type="match status" value="1"/>
</dbReference>
<evidence type="ECO:0000256" key="7">
    <source>
        <dbReference type="ARBA" id="ARBA00022777"/>
    </source>
</evidence>
<dbReference type="InterPro" id="IPR010121">
    <property type="entry name" value="Pyruvate_phosphate_dikinase"/>
</dbReference>
<organism evidence="12 13">
    <name type="scientific">candidate division WWE3 bacterium</name>
    <dbReference type="NCBI Taxonomy" id="2053526"/>
    <lineage>
        <taxon>Bacteria</taxon>
        <taxon>Katanobacteria</taxon>
    </lineage>
</organism>
<dbReference type="Pfam" id="PF00391">
    <property type="entry name" value="PEP-utilizers"/>
    <property type="match status" value="1"/>
</dbReference>
<dbReference type="Gene3D" id="3.20.20.60">
    <property type="entry name" value="Phosphoenolpyruvate-binding domains"/>
    <property type="match status" value="1"/>
</dbReference>
<feature type="non-terminal residue" evidence="12">
    <location>
        <position position="390"/>
    </location>
</feature>
<evidence type="ECO:0000313" key="12">
    <source>
        <dbReference type="EMBL" id="MCA9397305.1"/>
    </source>
</evidence>
<evidence type="ECO:0000256" key="2">
    <source>
        <dbReference type="ARBA" id="ARBA00007837"/>
    </source>
</evidence>
<dbReference type="InterPro" id="IPR036637">
    <property type="entry name" value="Phosphohistidine_dom_sf"/>
</dbReference>
<evidence type="ECO:0000256" key="1">
    <source>
        <dbReference type="ARBA" id="ARBA00001946"/>
    </source>
</evidence>
<dbReference type="Gene3D" id="3.50.30.10">
    <property type="entry name" value="Phosphohistidine domain"/>
    <property type="match status" value="1"/>
</dbReference>
<proteinExistence type="inferred from homology"/>
<reference evidence="12" key="1">
    <citation type="submission" date="2020-04" db="EMBL/GenBank/DDBJ databases">
        <authorList>
            <person name="Zhang T."/>
        </authorList>
    </citation>
    <scope>NUCLEOTIDE SEQUENCE</scope>
    <source>
        <strain evidence="12">HKST-UBA02</strain>
    </source>
</reference>
<comment type="similarity">
    <text evidence="2">Belongs to the PEP-utilizing enzyme family.</text>
</comment>
<sequence length="390" mass="44033">MKGPFAFGTVYSRNPLTGEKKIFCSLYTENSPQRIDQTVIPKKVLDKIETELKNKEREVGFIVEALIIFDRGYDKYTIKQYISAKIEYTLYPKVLVAFLEEGMINEQELIRKIPLDIISAWFTSQVIDTLGAPKLLEAKSLSPGASIGMIAHSRSDVKHLLSEGLTPIWVIGEVSTEDLKYFSKVGGIVLTQSGVTSHAAIVAKSTGVPTLLGGEVLLDESYKNRLVTIDGNNGLIYGGKTIINGNNKDQYIKQILNIAKRNCGFIIKANADTGYEYKKAQSYLAKGIGLCRTEHMFKDPKRTSQIRTQLFAENKDLRNLDHIQRSQQQDFQNIFDQNDGELIVIRYLDAPLHEFLPHSEKEKDDFAKVLNITRPQIDRIIESTRIPQVF</sequence>
<dbReference type="SUPFAM" id="SSF52009">
    <property type="entry name" value="Phosphohistidine domain"/>
    <property type="match status" value="1"/>
</dbReference>
<dbReference type="GO" id="GO:0050242">
    <property type="term" value="F:pyruvate, phosphate dikinase activity"/>
    <property type="evidence" value="ECO:0007669"/>
    <property type="project" value="UniProtKB-EC"/>
</dbReference>
<evidence type="ECO:0000256" key="3">
    <source>
        <dbReference type="ARBA" id="ARBA00011994"/>
    </source>
</evidence>
<evidence type="ECO:0000259" key="10">
    <source>
        <dbReference type="Pfam" id="PF00391"/>
    </source>
</evidence>
<reference evidence="12" key="2">
    <citation type="journal article" date="2021" name="Microbiome">
        <title>Successional dynamics and alternative stable states in a saline activated sludge microbial community over 9 years.</title>
        <authorList>
            <person name="Wang Y."/>
            <person name="Ye J."/>
            <person name="Ju F."/>
            <person name="Liu L."/>
            <person name="Boyd J.A."/>
            <person name="Deng Y."/>
            <person name="Parks D.H."/>
            <person name="Jiang X."/>
            <person name="Yin X."/>
            <person name="Woodcroft B.J."/>
            <person name="Tyson G.W."/>
            <person name="Hugenholtz P."/>
            <person name="Polz M.F."/>
            <person name="Zhang T."/>
        </authorList>
    </citation>
    <scope>NUCLEOTIDE SEQUENCE</scope>
    <source>
        <strain evidence="12">HKST-UBA02</strain>
    </source>
</reference>
<accession>A0A955LVE3</accession>
<evidence type="ECO:0000256" key="6">
    <source>
        <dbReference type="ARBA" id="ARBA00022723"/>
    </source>
</evidence>
<feature type="domain" description="PEP-utilising enzyme mobile" evidence="10">
    <location>
        <begin position="168"/>
        <end position="234"/>
    </location>
</feature>
<comment type="cofactor">
    <cofactor evidence="1">
        <name>Mg(2+)</name>
        <dbReference type="ChEBI" id="CHEBI:18420"/>
    </cofactor>
</comment>
<comment type="caution">
    <text evidence="12">The sequence shown here is derived from an EMBL/GenBank/DDBJ whole genome shotgun (WGS) entry which is preliminary data.</text>
</comment>
<gene>
    <name evidence="12" type="ORF">KC573_00605</name>
</gene>